<organism evidence="2 3">
    <name type="scientific">Aphanomyces euteiches</name>
    <dbReference type="NCBI Taxonomy" id="100861"/>
    <lineage>
        <taxon>Eukaryota</taxon>
        <taxon>Sar</taxon>
        <taxon>Stramenopiles</taxon>
        <taxon>Oomycota</taxon>
        <taxon>Saprolegniomycetes</taxon>
        <taxon>Saprolegniales</taxon>
        <taxon>Verrucalvaceae</taxon>
        <taxon>Aphanomyces</taxon>
    </lineage>
</organism>
<dbReference type="EMBL" id="VJMJ01000223">
    <property type="protein sequence ID" value="KAF0726172.1"/>
    <property type="molecule type" value="Genomic_DNA"/>
</dbReference>
<protein>
    <recommendedName>
        <fullName evidence="1">ARS-binding protein 1 N-terminal domain-containing protein</fullName>
    </recommendedName>
</protein>
<keyword evidence="3" id="KW-1185">Reference proteome</keyword>
<dbReference type="InterPro" id="IPR009057">
    <property type="entry name" value="Homeodomain-like_sf"/>
</dbReference>
<comment type="caution">
    <text evidence="2">The sequence shown here is derived from an EMBL/GenBank/DDBJ whole genome shotgun (WGS) entry which is preliminary data.</text>
</comment>
<proteinExistence type="predicted"/>
<dbReference type="InterPro" id="IPR041188">
    <property type="entry name" value="HTH_ABP1_N"/>
</dbReference>
<accession>A0A6G0WFJ2</accession>
<evidence type="ECO:0000313" key="3">
    <source>
        <dbReference type="Proteomes" id="UP000481153"/>
    </source>
</evidence>
<reference evidence="2 3" key="1">
    <citation type="submission" date="2019-07" db="EMBL/GenBank/DDBJ databases">
        <title>Genomics analysis of Aphanomyces spp. identifies a new class of oomycete effector associated with host adaptation.</title>
        <authorList>
            <person name="Gaulin E."/>
        </authorList>
    </citation>
    <scope>NUCLEOTIDE SEQUENCE [LARGE SCALE GENOMIC DNA]</scope>
    <source>
        <strain evidence="2 3">ATCC 201684</strain>
    </source>
</reference>
<dbReference type="AlphaFoldDB" id="A0A6G0WFJ2"/>
<dbReference type="Gene3D" id="1.10.10.60">
    <property type="entry name" value="Homeodomain-like"/>
    <property type="match status" value="1"/>
</dbReference>
<gene>
    <name evidence="2" type="ORF">Ae201684_015505</name>
</gene>
<dbReference type="Pfam" id="PF18107">
    <property type="entry name" value="HTH_ABP1_N"/>
    <property type="match status" value="1"/>
</dbReference>
<dbReference type="Proteomes" id="UP000481153">
    <property type="component" value="Unassembled WGS sequence"/>
</dbReference>
<evidence type="ECO:0000313" key="2">
    <source>
        <dbReference type="EMBL" id="KAF0726172.1"/>
    </source>
</evidence>
<feature type="domain" description="ARS-binding protein 1 N-terminal" evidence="1">
    <location>
        <begin position="4"/>
        <end position="51"/>
    </location>
</feature>
<dbReference type="SUPFAM" id="SSF46689">
    <property type="entry name" value="Homeodomain-like"/>
    <property type="match status" value="1"/>
</dbReference>
<evidence type="ECO:0000259" key="1">
    <source>
        <dbReference type="Pfam" id="PF18107"/>
    </source>
</evidence>
<sequence>MTPRTHLSVSQKKQIKDYHIGNPKLTQDDLCRWALTKFGCRVGRSTMSKILNEDLPQTLTPDAKRLQKGRFPDVEEELYKFVLANQTKVPLTDFVLYKKANELLAYTLFLVPVHVLPQDFHQIKSPFHTFSNRAHIPVELSRL</sequence>
<dbReference type="VEuPathDB" id="FungiDB:AeMF1_004595"/>
<name>A0A6G0WFJ2_9STRA</name>